<dbReference type="Gene3D" id="3.40.50.300">
    <property type="entry name" value="P-loop containing nucleotide triphosphate hydrolases"/>
    <property type="match status" value="2"/>
</dbReference>
<keyword evidence="4" id="KW-1185">Reference proteome</keyword>
<protein>
    <recommendedName>
        <fullName evidence="2">Rad50/SbcC-type AAA domain-containing protein</fullName>
    </recommendedName>
</protein>
<sequence length="1044" mass="120257">MKFNSVEISGFRIYDHPEDANFSFITENGETADFVSLFAPNGFGKTSFYDAVEWAVTDYVGRFWVTKNTEKSLKTMRRLTSGQVSLFKNRNSKNETWVKILDSENKIYKENHLEVAKQRANDANSKSNDNNKDFARVILSQEWISRFLKEADGQIRYKKFMESNSGLGEIDVYYQNVIALSAANDKKIAALESNIQDFQDKITKTSNNDLLSTVNDQISVVNKFKINKALNEIEIATTQKEIKDFQDALTDAIAGNSEAIRLERLISHIQLALNGSTDFLSIKQYFEALENLIKAIEQLKAIKENLLNFKKLEATTNEIAQKEKSKSEISVQLKKLETIGKLIFAYNDTLSKITSKNEIKKQYQQKLEKLQSDIEESSRKLIEVEGANKKSERKRLEINERLIKIPELKKNLEALSKSIKSLQEKLESQRRRTSKAQTNHSKLKDEVDELVKVMREFDLGQYAETSLDKNQEQIKNLKQLETLEIQKLQLNKELQSLQERISSQESLNKTLSEFITSGLAIVNDQKTDTCPLCEKTYNDHKTLADRILNNDALSKSIKSLLEERSKKQSDIDDNATAANKLSEEVKQFYVNKLDGLQNQLKLAEDLKESEQDVLIQLTKQFNAENERLLDLKSTFQEDSIDAYEKKLRADLEAVKASKKSVKEEFENMKEAHQKLESDKNELSEKIKLLNNEIRDLVNNKDYDSVVQWLDVNDQGEEKAADFVNAKIQNKKDESNALDKALKNLNRDLKTLKGQLKKFNEEQLKKDLEEIEKKIQDLESSIAAYQSHLEDNLQIIANDLTSETLNGSLRTKESETKEKLKQHEIYKIEVNKLKGYSENIFPYLQSEQAKIDLANTEKELKFLKEKVSYSLKTEIEKTKNYLDQSIKDFFYEDLINEIYGKIDPHPRFKNVKFIATFTSENPSLDVYVKGGRDDDDKDSLIPNLYFSTAQINILSLSIFLASALNSKTYDCIFIDDPIQSMDSINVLSTIDLLRSIVVNNKKQIILSTHDENFHNLLKMKIPTELFKSKFLELETFGKLKKKTNY</sequence>
<dbReference type="Pfam" id="PF13476">
    <property type="entry name" value="AAA_23"/>
    <property type="match status" value="1"/>
</dbReference>
<feature type="coiled-coil region" evidence="1">
    <location>
        <begin position="282"/>
        <end position="309"/>
    </location>
</feature>
<dbReference type="PANTHER" id="PTHR32114:SF2">
    <property type="entry name" value="ABC TRANSPORTER ABCH.3"/>
    <property type="match status" value="1"/>
</dbReference>
<reference evidence="3 4" key="1">
    <citation type="submission" date="2019-08" db="EMBL/GenBank/DDBJ databases">
        <title>Seonamhaeicola sediminis sp. nov., isolated from marine sediment.</title>
        <authorList>
            <person name="Cao W.R."/>
        </authorList>
    </citation>
    <scope>NUCLEOTIDE SEQUENCE [LARGE SCALE GENOMIC DNA]</scope>
    <source>
        <strain evidence="3 4">B011</strain>
    </source>
</reference>
<feature type="coiled-coil region" evidence="1">
    <location>
        <begin position="586"/>
        <end position="620"/>
    </location>
</feature>
<accession>A0A5D0HUT4</accession>
<gene>
    <name evidence="3" type="ORF">FUA24_14990</name>
</gene>
<evidence type="ECO:0000313" key="4">
    <source>
        <dbReference type="Proteomes" id="UP000323930"/>
    </source>
</evidence>
<evidence type="ECO:0000259" key="2">
    <source>
        <dbReference type="Pfam" id="PF13476"/>
    </source>
</evidence>
<dbReference type="InterPro" id="IPR027417">
    <property type="entry name" value="P-loop_NTPase"/>
</dbReference>
<dbReference type="AlphaFoldDB" id="A0A5D0HUT4"/>
<organism evidence="3 4">
    <name type="scientific">Seonamhaeicola marinus</name>
    <dbReference type="NCBI Taxonomy" id="1912246"/>
    <lineage>
        <taxon>Bacteria</taxon>
        <taxon>Pseudomonadati</taxon>
        <taxon>Bacteroidota</taxon>
        <taxon>Flavobacteriia</taxon>
        <taxon>Flavobacteriales</taxon>
        <taxon>Flavobacteriaceae</taxon>
    </lineage>
</organism>
<dbReference type="EMBL" id="VSDQ01000679">
    <property type="protein sequence ID" value="TYA74620.1"/>
    <property type="molecule type" value="Genomic_DNA"/>
</dbReference>
<dbReference type="PANTHER" id="PTHR32114">
    <property type="entry name" value="ABC TRANSPORTER ABCH.3"/>
    <property type="match status" value="1"/>
</dbReference>
<feature type="coiled-coil region" evidence="1">
    <location>
        <begin position="353"/>
        <end position="446"/>
    </location>
</feature>
<comment type="caution">
    <text evidence="3">The sequence shown here is derived from an EMBL/GenBank/DDBJ whole genome shotgun (WGS) entry which is preliminary data.</text>
</comment>
<proteinExistence type="predicted"/>
<dbReference type="InterPro" id="IPR038729">
    <property type="entry name" value="Rad50/SbcC_AAA"/>
</dbReference>
<feature type="domain" description="Rad50/SbcC-type AAA" evidence="2">
    <location>
        <begin position="5"/>
        <end position="245"/>
    </location>
</feature>
<feature type="coiled-coil region" evidence="1">
    <location>
        <begin position="480"/>
        <end position="507"/>
    </location>
</feature>
<feature type="coiled-coil region" evidence="1">
    <location>
        <begin position="644"/>
        <end position="699"/>
    </location>
</feature>
<dbReference type="OrthoDB" id="7029750at2"/>
<dbReference type="RefSeq" id="WP_148543735.1">
    <property type="nucleotide sequence ID" value="NZ_VSDQ01000679.1"/>
</dbReference>
<evidence type="ECO:0000256" key="1">
    <source>
        <dbReference type="SAM" id="Coils"/>
    </source>
</evidence>
<dbReference type="SUPFAM" id="SSF52540">
    <property type="entry name" value="P-loop containing nucleoside triphosphate hydrolases"/>
    <property type="match status" value="2"/>
</dbReference>
<feature type="coiled-coil region" evidence="1">
    <location>
        <begin position="727"/>
        <end position="787"/>
    </location>
</feature>
<dbReference type="Gene3D" id="1.10.287.1490">
    <property type="match status" value="1"/>
</dbReference>
<dbReference type="Proteomes" id="UP000323930">
    <property type="component" value="Unassembled WGS sequence"/>
</dbReference>
<name>A0A5D0HUT4_9FLAO</name>
<keyword evidence="1" id="KW-0175">Coiled coil</keyword>
<evidence type="ECO:0000313" key="3">
    <source>
        <dbReference type="EMBL" id="TYA74620.1"/>
    </source>
</evidence>